<protein>
    <recommendedName>
        <fullName evidence="3">Translocation protein TolB</fullName>
    </recommendedName>
</protein>
<proteinExistence type="predicted"/>
<accession>A0A7G5XF47</accession>
<dbReference type="InterPro" id="IPR011042">
    <property type="entry name" value="6-blade_b-propeller_TolB-like"/>
</dbReference>
<evidence type="ECO:0000313" key="1">
    <source>
        <dbReference type="EMBL" id="QNA44100.1"/>
    </source>
</evidence>
<dbReference type="EMBL" id="CP060007">
    <property type="protein sequence ID" value="QNA44100.1"/>
    <property type="molecule type" value="Genomic_DNA"/>
</dbReference>
<evidence type="ECO:0008006" key="3">
    <source>
        <dbReference type="Google" id="ProtNLM"/>
    </source>
</evidence>
<name>A0A7G5XF47_9BACT</name>
<keyword evidence="2" id="KW-1185">Reference proteome</keyword>
<evidence type="ECO:0000313" key="2">
    <source>
        <dbReference type="Proteomes" id="UP000515344"/>
    </source>
</evidence>
<dbReference type="SUPFAM" id="SSF82171">
    <property type="entry name" value="DPP6 N-terminal domain-like"/>
    <property type="match status" value="1"/>
</dbReference>
<sequence>MRIQVNGFLRLTATVSFIFLLFLNHASAQVNMVEFGKNRVQHTKFKWSFYQSPNFNVHYNINGLELAKFATQVAEEELPTLEDFIEFGIQRRMNIVLYNNFNDYKQSNIGIGLDIPNAGGLTKLVNNKMVVYYNGDHNDLRRQIREGIAKVLVESMLFGDDLGEFAQNQALLDLPKWMTDGYISYAAENWSTKLDNELKSAMIGADYKSFYHFAYEQPRLAGHAFWYYIEEKYRRENVTYLLYLSRIYKNVNRATQTVAKKKLKDVLKDFMLYNRDKYFKDIRARRNVPSGRLTVPKEIGKNDYFRFQANPNPKSFTYAVVEYRKGQTRVILNENFISEKVLWKSGVRNLEEKPNPNYPLLAWDPKGTRIAMIVWEKGKVLLNVYDAFRRIKTVKNVELPFEQVNDMQYMLDPNTLVMSAVKGGQSDVFVYKIDKQTAEQVTNDVYDDLDASFVAFPNKTGIIFSSNRPSPNAPTGDTVLPKERYNVFLIDNWNKSEFKQISQLSNIKYGNARFPTQYNMNHFTFISDENGIGNRWAGFFSTTAAGLDTVFQVGDEILRNPEPKELDSTLKAWNKQEPDSIFTFRVTDDSSYTFPMSNYQSSVLETRIAGDNGQVTEVNRQGEFKFLYKLKVDENTLRKRNVNARPTEYIKRMTRLDKIAGENTQNRTDIVDSTTSQKPATDFFETEFKNDSIQPGEKLMGAKKQSQEEVLARMRLFPYTKKYFVDNVTTNFASNGALLINRFQPYSGASGPVNLGNGNPLNAMTRVGAMEFLEDYKFSGAFRVNYGLQDNEVFMRFDNLKRRIDWGLSYYRAAATNVTLQTSGGIFPVKTFNSIYQVNVAYPLNEVQRIQVIGGIRRDVFVVKSDDAVPGSLAEPDYDENFAMGRVEFVHDNTINPVTNIWHGFRAKGWVEMFNRLGGNYSERPGDLTFNFGFDARHYLRIYRNFIWAVRGAADVSWGDNKFIYYLGGTDGWLMFGPNQVTRNGVTKERYFNTANKPAQDQSYVYESLAVNLRGFTQNAANGNNALVINSELRLPVFTTFFNKPINNAFLRNFQLTQFIDLGTAWNGRYDKIGRPEVTYTDVSNPNSPVSVTIKAPGIGPFLGSYGFGARSTLLGYFIRYDAGWQMNGFFKGKPIMHVSLGLDF</sequence>
<dbReference type="Gene3D" id="2.120.10.30">
    <property type="entry name" value="TolB, C-terminal domain"/>
    <property type="match status" value="1"/>
</dbReference>
<organism evidence="1 2">
    <name type="scientific">Lacibacter sediminis</name>
    <dbReference type="NCBI Taxonomy" id="2760713"/>
    <lineage>
        <taxon>Bacteria</taxon>
        <taxon>Pseudomonadati</taxon>
        <taxon>Bacteroidota</taxon>
        <taxon>Chitinophagia</taxon>
        <taxon>Chitinophagales</taxon>
        <taxon>Chitinophagaceae</taxon>
        <taxon>Lacibacter</taxon>
    </lineage>
</organism>
<dbReference type="KEGG" id="lacs:H4075_18810"/>
<dbReference type="RefSeq" id="WP_182802362.1">
    <property type="nucleotide sequence ID" value="NZ_CP060007.1"/>
</dbReference>
<gene>
    <name evidence="1" type="ORF">H4075_18810</name>
</gene>
<dbReference type="Proteomes" id="UP000515344">
    <property type="component" value="Chromosome"/>
</dbReference>
<reference evidence="2" key="1">
    <citation type="submission" date="2020-08" db="EMBL/GenBank/DDBJ databases">
        <title>Lacibacter sp. S13-6-6 genome sequencing.</title>
        <authorList>
            <person name="Jin L."/>
        </authorList>
    </citation>
    <scope>NUCLEOTIDE SEQUENCE [LARGE SCALE GENOMIC DNA]</scope>
    <source>
        <strain evidence="2">S13-6-6</strain>
    </source>
</reference>
<dbReference type="AlphaFoldDB" id="A0A7G5XF47"/>